<dbReference type="PANTHER" id="PTHR13878">
    <property type="entry name" value="GULONOLACTONE OXIDASE"/>
    <property type="match status" value="1"/>
</dbReference>
<dbReference type="SUPFAM" id="SSF53335">
    <property type="entry name" value="S-adenosyl-L-methionine-dependent methyltransferases"/>
    <property type="match status" value="1"/>
</dbReference>
<sequence>MSRSSRIYLNDVSRMSAYPNGTPVSKMFFPRCETDVLDILQAAHSAKKQVGIRGTKHSMGGHSIASQQGWEIDCKYLRQMHYERDNNRVRCGPGCHWSDLIKKLNAYGKAPRTMQSYCSFSVGGTLAVNAHGITTDYCFAESVLEFRLARITSDGEAEVVVCCPKLSSEGNSKGQISSLNSDLFGLALGGYGLFGVITEVLLKVEDNVQLELDTMHLKVQPSNDVHEDSPTSEFVRIYDNCRNSIANKTRNSEDGDEDDSAGLGKVELKLARLNTVNLESASFYVFRRCYSSPTVSKLPVEPRELSPASRLLYKWAMPLLKEFRYQKEENSGNALDWGQEDGASRNQLLFESAVPISRLYNPLVTKDDTFVLQEFFCPHDKFLQWIDAVKPIYKDIEEQQKTYKHELILLNTTIRYVEKDDITFLSYSQVPGGVFAFVLYYRINRNEAAEKRLGDFHNRLAEVTVSMGGTFYLPYRKCYSPKLLKAAYPMIDKFAEMKELLDPHCVFSNLWFEHYVLPLCSPTYRKKWTCMNHSQEDNAGFAASIPQILATRRDKKRIILTKDEFLRELPRRNQKDILRRKNSYRNLLRSKELRFQFREQFLVKIFNLADPDEVMRIMARAAWDPANNSDIEIYKCIHHYFHGSKGENSLNLASLPRFWRGIQQLRQQKEELTRQTLSVISKLGMIGKIRNYVCVGDNGKTVKEFANELDITGKLWVVHNKVYPIDTLPPIEVVLERGSIESVAHEELAYDYISDMASEKLHKITSGSVDLVTINQGLHHIPLENLFGFLTEVLRMLKPGGLFVIREHDLKLTSTENSGDGKAPYPMLDLAHSVFNAVTGVTVKDEMEEIRAFRSVLEWRKILESVGFEDTFVYEVEDGDPTWDEMLCFCKPSAPSLIPPTLTLTEEEKNESEQRRLDDVYSEPPIVGLVSTLLSQVPEFVASNVSRLLKYLSRFLPTVKNRLLDTVLVTIPNIIAQNDFFGSQSRDIAKQISNILEPIITSFFRQTLGFVNGSLDLISDSEVKTIFNFKNLVRTTEFYLLLPYFQRKVQLTPDNASEMEKKIIYLIEEYVPSLLPQKLSENSDEISFASGNRNTSCNGSDHEECELTASEVQAFLMELGGTLPSIFDIESIMLQSGFSLSQQASLVGQFGGNDISSASAKLAGHLDRRTWVKLKANLAAAVATGDLPTKSLLLDTGTKNHPWHSSLKTFISSPKVRLNEKSLFGLRLIGLGEVGSIYRAAKKDAEVEQAQPSFRSRYDNDIISHLKSVDLSIHKMNRIWADDIVERTITYTTTNQENSLFDVAEVIEAKFGYKSITSRKVDVTKQLQSLHASIHADLANPEKKSRVPDGAQIGWLPIDEGLLIEIRNKGNRRRESTDVFRKSLVNVATLGAAGNYQLKITYRRLSIRPNRASASQCSALSPLDSGHFDSLKLVSKNLCAFMESKNIVCADLHPPNDGVYTWFKLNEWMQVEILDELVKSLEHSPWYRFPFIEFMQTYFKVFRQQCNIIEEKYGIIQAYASMPFLVDLVPGIVMTLLFLQLKLFAIPLQTAFPDGYDNDKSRFLEEVVLHLPLNLDDASDLDGYLKSDLDDRIIKATPLPNNFMICSTPPFKAMGEILEKIAIRFPSARVFQISNQFEVQVRVSLEHSQSGQPAIEAQGQNEADLQMILLTPGVKLKMSYHYPSTKKGHVHTDSFHLPSKTYYCLEVHCLALLDVFRTCNSLPSHKVEQVYDFWN</sequence>
<dbReference type="Gene3D" id="3.30.465.10">
    <property type="match status" value="1"/>
</dbReference>
<gene>
    <name evidence="4" type="ORF">DBRI00130_LOCUS20393</name>
</gene>
<dbReference type="InterPro" id="IPR013216">
    <property type="entry name" value="Methyltransf_11"/>
</dbReference>
<dbReference type="PANTHER" id="PTHR13878:SF53">
    <property type="entry name" value="CYTOKININ DEHYDROGENASE 6"/>
    <property type="match status" value="1"/>
</dbReference>
<dbReference type="InterPro" id="IPR006094">
    <property type="entry name" value="Oxid_FAD_bind_N"/>
</dbReference>
<dbReference type="CDD" id="cd02440">
    <property type="entry name" value="AdoMet_MTases"/>
    <property type="match status" value="1"/>
</dbReference>
<dbReference type="Pfam" id="PF01565">
    <property type="entry name" value="FAD_binding_4"/>
    <property type="match status" value="1"/>
</dbReference>
<dbReference type="Gene3D" id="3.40.50.150">
    <property type="entry name" value="Vaccinia Virus protein VP39"/>
    <property type="match status" value="1"/>
</dbReference>
<evidence type="ECO:0000313" key="4">
    <source>
        <dbReference type="EMBL" id="CAE4617695.1"/>
    </source>
</evidence>
<evidence type="ECO:0000256" key="1">
    <source>
        <dbReference type="ARBA" id="ARBA00005466"/>
    </source>
</evidence>
<dbReference type="SUPFAM" id="SSF56176">
    <property type="entry name" value="FAD-binding/transporter-associated domain-like"/>
    <property type="match status" value="1"/>
</dbReference>
<reference evidence="4" key="1">
    <citation type="submission" date="2021-01" db="EMBL/GenBank/DDBJ databases">
        <authorList>
            <person name="Corre E."/>
            <person name="Pelletier E."/>
            <person name="Niang G."/>
            <person name="Scheremetjew M."/>
            <person name="Finn R."/>
            <person name="Kale V."/>
            <person name="Holt S."/>
            <person name="Cochrane G."/>
            <person name="Meng A."/>
            <person name="Brown T."/>
            <person name="Cohen L."/>
        </authorList>
    </citation>
    <scope>NUCLEOTIDE SEQUENCE</scope>
    <source>
        <strain evidence="4">GSO104</strain>
    </source>
</reference>
<evidence type="ECO:0000256" key="2">
    <source>
        <dbReference type="ARBA" id="ARBA00023002"/>
    </source>
</evidence>
<organism evidence="4">
    <name type="scientific">Ditylum brightwellii</name>
    <dbReference type="NCBI Taxonomy" id="49249"/>
    <lineage>
        <taxon>Eukaryota</taxon>
        <taxon>Sar</taxon>
        <taxon>Stramenopiles</taxon>
        <taxon>Ochrophyta</taxon>
        <taxon>Bacillariophyta</taxon>
        <taxon>Mediophyceae</taxon>
        <taxon>Lithodesmiophycidae</taxon>
        <taxon>Lithodesmiales</taxon>
        <taxon>Lithodesmiaceae</taxon>
        <taxon>Ditylum</taxon>
    </lineage>
</organism>
<dbReference type="InterPro" id="IPR016166">
    <property type="entry name" value="FAD-bd_PCMH"/>
</dbReference>
<protein>
    <recommendedName>
        <fullName evidence="3">FAD-binding PCMH-type domain-containing protein</fullName>
    </recommendedName>
</protein>
<dbReference type="GO" id="GO:0016491">
    <property type="term" value="F:oxidoreductase activity"/>
    <property type="evidence" value="ECO:0007669"/>
    <property type="project" value="UniProtKB-KW"/>
</dbReference>
<proteinExistence type="inferred from homology"/>
<feature type="domain" description="FAD-binding PCMH-type" evidence="3">
    <location>
        <begin position="20"/>
        <end position="207"/>
    </location>
</feature>
<dbReference type="GO" id="GO:0008757">
    <property type="term" value="F:S-adenosylmethionine-dependent methyltransferase activity"/>
    <property type="evidence" value="ECO:0007669"/>
    <property type="project" value="InterPro"/>
</dbReference>
<dbReference type="GO" id="GO:0071949">
    <property type="term" value="F:FAD binding"/>
    <property type="evidence" value="ECO:0007669"/>
    <property type="project" value="InterPro"/>
</dbReference>
<evidence type="ECO:0000259" key="3">
    <source>
        <dbReference type="PROSITE" id="PS51387"/>
    </source>
</evidence>
<dbReference type="InterPro" id="IPR016169">
    <property type="entry name" value="FAD-bd_PCMH_sub2"/>
</dbReference>
<dbReference type="Pfam" id="PF08241">
    <property type="entry name" value="Methyltransf_11"/>
    <property type="match status" value="1"/>
</dbReference>
<dbReference type="InterPro" id="IPR050432">
    <property type="entry name" value="FAD-linked_Oxidoreductases_BP"/>
</dbReference>
<comment type="similarity">
    <text evidence="1">Belongs to the oxygen-dependent FAD-linked oxidoreductase family.</text>
</comment>
<dbReference type="InterPro" id="IPR036318">
    <property type="entry name" value="FAD-bd_PCMH-like_sf"/>
</dbReference>
<name>A0A7S4W206_9STRA</name>
<keyword evidence="2" id="KW-0560">Oxidoreductase</keyword>
<dbReference type="InterPro" id="IPR029063">
    <property type="entry name" value="SAM-dependent_MTases_sf"/>
</dbReference>
<accession>A0A7S4W206</accession>
<dbReference type="EMBL" id="HBNS01025865">
    <property type="protein sequence ID" value="CAE4617695.1"/>
    <property type="molecule type" value="Transcribed_RNA"/>
</dbReference>
<dbReference type="PROSITE" id="PS51387">
    <property type="entry name" value="FAD_PCMH"/>
    <property type="match status" value="1"/>
</dbReference>